<accession>A0A6M0CE66</accession>
<dbReference type="AlphaFoldDB" id="A0A6M0CE66"/>
<dbReference type="Proteomes" id="UP000474296">
    <property type="component" value="Unassembled WGS sequence"/>
</dbReference>
<evidence type="ECO:0000313" key="2">
    <source>
        <dbReference type="Proteomes" id="UP000474296"/>
    </source>
</evidence>
<comment type="caution">
    <text evidence="1">The sequence shown here is derived from an EMBL/GenBank/DDBJ whole genome shotgun (WGS) entry which is preliminary data.</text>
</comment>
<gene>
    <name evidence="1" type="ORF">GWK10_02895</name>
</gene>
<sequence>MCLLLACGCAKKDTTFLISKGAIGALKNTNNASQLDSIFAADSVVKRSSKEDIVYTGGDSFLIYEKGGKHLFTATPSSKDTLKLIETIRIIDSRYKTDKGLGLESTFKDIRDNYTISGIQNSINSVVVFVNEIDAFITIDKKELPANLRYDSNIKIEAVQIPDTAKFKYFMLGW</sequence>
<keyword evidence="2" id="KW-1185">Reference proteome</keyword>
<dbReference type="EMBL" id="JAABOQ010000001">
    <property type="protein sequence ID" value="NER16138.1"/>
    <property type="molecule type" value="Genomic_DNA"/>
</dbReference>
<evidence type="ECO:0000313" key="1">
    <source>
        <dbReference type="EMBL" id="NER16138.1"/>
    </source>
</evidence>
<reference evidence="1 2" key="1">
    <citation type="submission" date="2020-01" db="EMBL/GenBank/DDBJ databases">
        <title>Spongiivirga citrea KCTC 32990T.</title>
        <authorList>
            <person name="Wang G."/>
        </authorList>
    </citation>
    <scope>NUCLEOTIDE SEQUENCE [LARGE SCALE GENOMIC DNA]</scope>
    <source>
        <strain evidence="1 2">KCTC 32990</strain>
    </source>
</reference>
<name>A0A6M0CE66_9FLAO</name>
<protein>
    <submittedName>
        <fullName evidence="1">Uncharacterized protein</fullName>
    </submittedName>
</protein>
<proteinExistence type="predicted"/>
<organism evidence="1 2">
    <name type="scientific">Spongiivirga citrea</name>
    <dbReference type="NCBI Taxonomy" id="1481457"/>
    <lineage>
        <taxon>Bacteria</taxon>
        <taxon>Pseudomonadati</taxon>
        <taxon>Bacteroidota</taxon>
        <taxon>Flavobacteriia</taxon>
        <taxon>Flavobacteriales</taxon>
        <taxon>Flavobacteriaceae</taxon>
        <taxon>Spongiivirga</taxon>
    </lineage>
</organism>